<evidence type="ECO:0000313" key="2">
    <source>
        <dbReference type="Proteomes" id="UP000216411"/>
    </source>
</evidence>
<keyword evidence="2" id="KW-1185">Reference proteome</keyword>
<evidence type="ECO:0000313" key="1">
    <source>
        <dbReference type="EMBL" id="RDY30171.1"/>
    </source>
</evidence>
<comment type="caution">
    <text evidence="1">The sequence shown here is derived from an EMBL/GenBank/DDBJ whole genome shotgun (WGS) entry which is preliminary data.</text>
</comment>
<proteinExistence type="predicted"/>
<protein>
    <submittedName>
        <fullName evidence="1">Uncharacterized protein</fullName>
    </submittedName>
</protein>
<dbReference type="AlphaFoldDB" id="A0A371JBN1"/>
<organism evidence="1 2">
    <name type="scientific">Lachnotalea glycerini</name>
    <dbReference type="NCBI Taxonomy" id="1763509"/>
    <lineage>
        <taxon>Bacteria</taxon>
        <taxon>Bacillati</taxon>
        <taxon>Bacillota</taxon>
        <taxon>Clostridia</taxon>
        <taxon>Lachnospirales</taxon>
        <taxon>Lachnospiraceae</taxon>
        <taxon>Lachnotalea</taxon>
    </lineage>
</organism>
<dbReference type="EMBL" id="NOKA02000046">
    <property type="protein sequence ID" value="RDY30171.1"/>
    <property type="molecule type" value="Genomic_DNA"/>
</dbReference>
<accession>A0A371JBN1</accession>
<gene>
    <name evidence="1" type="ORF">CG710_016170</name>
</gene>
<dbReference type="RefSeq" id="WP_094375898.1">
    <property type="nucleotide sequence ID" value="NZ_NOKA02000046.1"/>
</dbReference>
<reference evidence="1 2" key="1">
    <citation type="journal article" date="2017" name="Genome Announc.">
        <title>Draft Genome Sequence of a Sporulating and Motile Strain of Lachnotalea glycerini Isolated from Water in Quebec City, Canada.</title>
        <authorList>
            <person name="Maheux A.F."/>
            <person name="Boudreau D.K."/>
            <person name="Berube E."/>
            <person name="Boissinot M."/>
            <person name="Raymond F."/>
            <person name="Brodeur S."/>
            <person name="Corbeil J."/>
            <person name="Isabel S."/>
            <person name="Omar R.F."/>
            <person name="Bergeron M.G."/>
        </authorList>
    </citation>
    <scope>NUCLEOTIDE SEQUENCE [LARGE SCALE GENOMIC DNA]</scope>
    <source>
        <strain evidence="1 2">CCRI-19302</strain>
    </source>
</reference>
<dbReference type="OrthoDB" id="1550767at2"/>
<name>A0A371JBN1_9FIRM</name>
<dbReference type="Proteomes" id="UP000216411">
    <property type="component" value="Unassembled WGS sequence"/>
</dbReference>
<sequence>MVREPVTKEMLEQWKKVFEQYKDKLQANRKTGQELVEYITSKYEVERFKDEEADKVIYYNIMENEPLRSKLPSDTEPNPVTFYWNNNGNKVFIGVDLVSGFYFVEDDEVLWDELCAFQGLDEEDLCNYYCVAEYISCIKKFGMLEEILN</sequence>